<dbReference type="PROSITE" id="PS50112">
    <property type="entry name" value="PAS"/>
    <property type="match status" value="1"/>
</dbReference>
<evidence type="ECO:0000256" key="4">
    <source>
        <dbReference type="ARBA" id="ARBA00022500"/>
    </source>
</evidence>
<evidence type="ECO:0000256" key="5">
    <source>
        <dbReference type="ARBA" id="ARBA00022519"/>
    </source>
</evidence>
<dbReference type="GO" id="GO:0004888">
    <property type="term" value="F:transmembrane signaling receptor activity"/>
    <property type="evidence" value="ECO:0007669"/>
    <property type="project" value="TreeGrafter"/>
</dbReference>
<dbReference type="STRING" id="279058.LT85_2075"/>
<evidence type="ECO:0000256" key="1">
    <source>
        <dbReference type="ARBA" id="ARBA00004429"/>
    </source>
</evidence>
<dbReference type="InterPro" id="IPR035965">
    <property type="entry name" value="PAS-like_dom_sf"/>
</dbReference>
<dbReference type="SMART" id="SM00091">
    <property type="entry name" value="PAS"/>
    <property type="match status" value="1"/>
</dbReference>
<evidence type="ECO:0000259" key="12">
    <source>
        <dbReference type="PROSITE" id="PS50111"/>
    </source>
</evidence>
<dbReference type="Pfam" id="PF00015">
    <property type="entry name" value="MCPsignal"/>
    <property type="match status" value="1"/>
</dbReference>
<dbReference type="Proteomes" id="UP000030302">
    <property type="component" value="Chromosome"/>
</dbReference>
<evidence type="ECO:0000256" key="9">
    <source>
        <dbReference type="ARBA" id="ARBA00029447"/>
    </source>
</evidence>
<dbReference type="GO" id="GO:0052131">
    <property type="term" value="P:positive aerotaxis"/>
    <property type="evidence" value="ECO:0007669"/>
    <property type="project" value="UniProtKB-ARBA"/>
</dbReference>
<accession>A0A0A1F942</accession>
<protein>
    <submittedName>
        <fullName evidence="15">Methyl-accepting chemotaxis protein I (Serine chemoreceptor protein)</fullName>
    </submittedName>
</protein>
<evidence type="ECO:0000256" key="3">
    <source>
        <dbReference type="ARBA" id="ARBA00022481"/>
    </source>
</evidence>
<dbReference type="CDD" id="cd11386">
    <property type="entry name" value="MCP_signal"/>
    <property type="match status" value="1"/>
</dbReference>
<dbReference type="InterPro" id="IPR051310">
    <property type="entry name" value="MCP_chemotaxis"/>
</dbReference>
<keyword evidence="4" id="KW-0145">Chemotaxis</keyword>
<dbReference type="InterPro" id="IPR004089">
    <property type="entry name" value="MCPsignal_dom"/>
</dbReference>
<evidence type="ECO:0000313" key="15">
    <source>
        <dbReference type="EMBL" id="AIY41233.1"/>
    </source>
</evidence>
<dbReference type="InterPro" id="IPR000014">
    <property type="entry name" value="PAS"/>
</dbReference>
<dbReference type="FunFam" id="3.30.450.20:FF:000046">
    <property type="entry name" value="Aerotaxis sensor receptor"/>
    <property type="match status" value="1"/>
</dbReference>
<evidence type="ECO:0000256" key="2">
    <source>
        <dbReference type="ARBA" id="ARBA00022475"/>
    </source>
</evidence>
<evidence type="ECO:0000256" key="10">
    <source>
        <dbReference type="PROSITE-ProRule" id="PRU00284"/>
    </source>
</evidence>
<dbReference type="PROSITE" id="PS50885">
    <property type="entry name" value="HAMP"/>
    <property type="match status" value="1"/>
</dbReference>
<dbReference type="Gene3D" id="1.10.287.950">
    <property type="entry name" value="Methyl-accepting chemotaxis protein"/>
    <property type="match status" value="1"/>
</dbReference>
<dbReference type="GO" id="GO:0007165">
    <property type="term" value="P:signal transduction"/>
    <property type="evidence" value="ECO:0007669"/>
    <property type="project" value="UniProtKB-KW"/>
</dbReference>
<comment type="similarity">
    <text evidence="9">Belongs to the methyl-accepting chemotaxis (MCP) protein family.</text>
</comment>
<keyword evidence="15" id="KW-0675">Receptor</keyword>
<dbReference type="SUPFAM" id="SSF58104">
    <property type="entry name" value="Methyl-accepting chemotaxis protein (MCP) signaling domain"/>
    <property type="match status" value="1"/>
</dbReference>
<keyword evidence="8 11" id="KW-0472">Membrane</keyword>
<dbReference type="PANTHER" id="PTHR43531">
    <property type="entry name" value="PROTEIN ICFG"/>
    <property type="match status" value="1"/>
</dbReference>
<sequence>MRDNRPITSNEYVLQDQDAIVSKTDLHGNITYVNHDFIRVSGFSEQELLGAPQNIVRHPDMPAQAFADFWRTLKAGKAWTGMVKNRCKNGDFYWVEANAAPLFDNGRVIGYTSIRVKPGREQIRAAEAAYRDIQAGGNLLDVREGRVVTRSAFDGLAAFSQISVSARLGLGFGAIFILFIINALLSWLAPAAFDWSLAASVLGALCSICFGLNLHAGTIRRLQHMRQEIDQMSSGDLAGNIVARGDDEVSKISQSLRILQLNIKWLIVQIQQSTALVNTGAREIATGNLDLSARTESQASSLEQTASAMVQLTSTVKQNADNAQEANKLVVSTSDIAEKGGAAVHQVVATMGSIKASSHKIVDIISVIDGIAFQTNILALNAAVEAARAGEQGRGFAVVATEVRSLAQRSANAAKEIKTLIGDSVEKVETGSLLVDNAGKTMNEIVDSVKRAAAIMGEISSSSREQSIGIEQVNEAITQMDGITQQNATLVEQAANAAEAMLEQSATLTQLVGTFKLLPVSARTGNQPGTRARPTINLPVTKSSSLKKPALKPVVVTAIARPQKKIVGSAAEWDTF</sequence>
<dbReference type="InterPro" id="IPR013655">
    <property type="entry name" value="PAS_fold_3"/>
</dbReference>
<feature type="transmembrane region" description="Helical" evidence="11">
    <location>
        <begin position="195"/>
        <end position="216"/>
    </location>
</feature>
<evidence type="ECO:0000256" key="7">
    <source>
        <dbReference type="ARBA" id="ARBA00022989"/>
    </source>
</evidence>
<reference evidence="16" key="1">
    <citation type="journal article" date="2014" name="Soil Biol. Biochem.">
        <title>Structure and function of bacterial communities in ageing soils: Insights from the Mendocino ecological staircase.</title>
        <authorList>
            <person name="Uroz S."/>
            <person name="Tech J.J."/>
            <person name="Sawaya N.A."/>
            <person name="Frey-Klett P."/>
            <person name="Leveau J.H.J."/>
        </authorList>
    </citation>
    <scope>NUCLEOTIDE SEQUENCE [LARGE SCALE GENOMIC DNA]</scope>
    <source>
        <strain evidence="16">Cal35</strain>
    </source>
</reference>
<dbReference type="InterPro" id="IPR003660">
    <property type="entry name" value="HAMP_dom"/>
</dbReference>
<proteinExistence type="inferred from homology"/>
<organism evidence="15 16">
    <name type="scientific">Collimonas arenae</name>
    <dbReference type="NCBI Taxonomy" id="279058"/>
    <lineage>
        <taxon>Bacteria</taxon>
        <taxon>Pseudomonadati</taxon>
        <taxon>Pseudomonadota</taxon>
        <taxon>Betaproteobacteria</taxon>
        <taxon>Burkholderiales</taxon>
        <taxon>Oxalobacteraceae</taxon>
        <taxon>Collimonas</taxon>
    </lineage>
</organism>
<evidence type="ECO:0000259" key="13">
    <source>
        <dbReference type="PROSITE" id="PS50112"/>
    </source>
</evidence>
<keyword evidence="2" id="KW-1003">Cell membrane</keyword>
<dbReference type="PANTHER" id="PTHR43531:SF7">
    <property type="entry name" value="AEROTAXIS RECEPTOR"/>
    <property type="match status" value="1"/>
</dbReference>
<evidence type="ECO:0000256" key="6">
    <source>
        <dbReference type="ARBA" id="ARBA00022692"/>
    </source>
</evidence>
<dbReference type="Pfam" id="PF08447">
    <property type="entry name" value="PAS_3"/>
    <property type="match status" value="1"/>
</dbReference>
<dbReference type="OrthoDB" id="9806477at2"/>
<keyword evidence="10" id="KW-0807">Transducer</keyword>
<name>A0A0A1F942_9BURK</name>
<dbReference type="EMBL" id="CP009962">
    <property type="protein sequence ID" value="AIY41233.1"/>
    <property type="molecule type" value="Genomic_DNA"/>
</dbReference>
<keyword evidence="7 11" id="KW-1133">Transmembrane helix</keyword>
<comment type="subcellular location">
    <subcellularLocation>
        <location evidence="1">Cell inner membrane</location>
        <topology evidence="1">Multi-pass membrane protein</topology>
    </subcellularLocation>
</comment>
<dbReference type="SMART" id="SM00283">
    <property type="entry name" value="MA"/>
    <property type="match status" value="1"/>
</dbReference>
<dbReference type="RefSeq" id="WP_081992234.1">
    <property type="nucleotide sequence ID" value="NZ_CP009962.1"/>
</dbReference>
<feature type="transmembrane region" description="Helical" evidence="11">
    <location>
        <begin position="168"/>
        <end position="189"/>
    </location>
</feature>
<dbReference type="GO" id="GO:0005886">
    <property type="term" value="C:plasma membrane"/>
    <property type="evidence" value="ECO:0007669"/>
    <property type="project" value="UniProtKB-SubCell"/>
</dbReference>
<evidence type="ECO:0000313" key="16">
    <source>
        <dbReference type="Proteomes" id="UP000030302"/>
    </source>
</evidence>
<dbReference type="Pfam" id="PF00672">
    <property type="entry name" value="HAMP"/>
    <property type="match status" value="1"/>
</dbReference>
<evidence type="ECO:0000256" key="11">
    <source>
        <dbReference type="SAM" id="Phobius"/>
    </source>
</evidence>
<dbReference type="FunFam" id="1.10.287.950:FF:000001">
    <property type="entry name" value="Methyl-accepting chemotaxis sensory transducer"/>
    <property type="match status" value="1"/>
</dbReference>
<keyword evidence="6 11" id="KW-0812">Transmembrane</keyword>
<dbReference type="Gene3D" id="3.30.450.20">
    <property type="entry name" value="PAS domain"/>
    <property type="match status" value="1"/>
</dbReference>
<keyword evidence="3" id="KW-0488">Methylation</keyword>
<feature type="domain" description="HAMP" evidence="14">
    <location>
        <begin position="216"/>
        <end position="268"/>
    </location>
</feature>
<evidence type="ECO:0000256" key="8">
    <source>
        <dbReference type="ARBA" id="ARBA00023136"/>
    </source>
</evidence>
<gene>
    <name evidence="15" type="ORF">LT85_2075</name>
</gene>
<dbReference type="CDD" id="cd00130">
    <property type="entry name" value="PAS"/>
    <property type="match status" value="1"/>
</dbReference>
<dbReference type="KEGG" id="care:LT85_2075"/>
<keyword evidence="5" id="KW-0997">Cell inner membrane</keyword>
<dbReference type="HOGENOM" id="CLU_000445_107_26_4"/>
<dbReference type="PROSITE" id="PS50111">
    <property type="entry name" value="CHEMOTAXIS_TRANSDUC_2"/>
    <property type="match status" value="1"/>
</dbReference>
<dbReference type="SUPFAM" id="SSF55785">
    <property type="entry name" value="PYP-like sensor domain (PAS domain)"/>
    <property type="match status" value="1"/>
</dbReference>
<evidence type="ECO:0000259" key="14">
    <source>
        <dbReference type="PROSITE" id="PS50885"/>
    </source>
</evidence>
<keyword evidence="16" id="KW-1185">Reference proteome</keyword>
<dbReference type="NCBIfam" id="TIGR00229">
    <property type="entry name" value="sensory_box"/>
    <property type="match status" value="1"/>
</dbReference>
<feature type="domain" description="Methyl-accepting transducer" evidence="12">
    <location>
        <begin position="273"/>
        <end position="502"/>
    </location>
</feature>
<dbReference type="AlphaFoldDB" id="A0A0A1F942"/>
<feature type="domain" description="PAS" evidence="13">
    <location>
        <begin position="13"/>
        <end position="50"/>
    </location>
</feature>